<proteinExistence type="predicted"/>
<feature type="region of interest" description="Disordered" evidence="1">
    <location>
        <begin position="1"/>
        <end position="34"/>
    </location>
</feature>
<name>A0ABN9SYZ6_9DINO</name>
<keyword evidence="3" id="KW-1185">Reference proteome</keyword>
<protein>
    <submittedName>
        <fullName evidence="2">Uncharacterized protein</fullName>
    </submittedName>
</protein>
<evidence type="ECO:0000313" key="2">
    <source>
        <dbReference type="EMBL" id="CAK0837855.1"/>
    </source>
</evidence>
<comment type="caution">
    <text evidence="2">The sequence shown here is derived from an EMBL/GenBank/DDBJ whole genome shotgun (WGS) entry which is preliminary data.</text>
</comment>
<feature type="region of interest" description="Disordered" evidence="1">
    <location>
        <begin position="720"/>
        <end position="748"/>
    </location>
</feature>
<accession>A0ABN9SYZ6</accession>
<evidence type="ECO:0000313" key="3">
    <source>
        <dbReference type="Proteomes" id="UP001189429"/>
    </source>
</evidence>
<organism evidence="2 3">
    <name type="scientific">Prorocentrum cordatum</name>
    <dbReference type="NCBI Taxonomy" id="2364126"/>
    <lineage>
        <taxon>Eukaryota</taxon>
        <taxon>Sar</taxon>
        <taxon>Alveolata</taxon>
        <taxon>Dinophyceae</taxon>
        <taxon>Prorocentrales</taxon>
        <taxon>Prorocentraceae</taxon>
        <taxon>Prorocentrum</taxon>
    </lineage>
</organism>
<feature type="region of interest" description="Disordered" evidence="1">
    <location>
        <begin position="639"/>
        <end position="670"/>
    </location>
</feature>
<evidence type="ECO:0000256" key="1">
    <source>
        <dbReference type="SAM" id="MobiDB-lite"/>
    </source>
</evidence>
<reference evidence="2" key="1">
    <citation type="submission" date="2023-10" db="EMBL/GenBank/DDBJ databases">
        <authorList>
            <person name="Chen Y."/>
            <person name="Shah S."/>
            <person name="Dougan E. K."/>
            <person name="Thang M."/>
            <person name="Chan C."/>
        </authorList>
    </citation>
    <scope>NUCLEOTIDE SEQUENCE [LARGE SCALE GENOMIC DNA]</scope>
</reference>
<sequence>MEGAPEELAPDALQPLPPPDEADCPTPRLELDPPKGHEWVLKEAPGLGRVMQRTRHDIRLDERNAVVRLEGGWQRVLAVVPDEKAELVRSVREAYRGRKFEEWMEDRKGVEVADSAGLAEIGERAGALAEHRERAGVQEEAEEVRALWVVMDEAGERHKPWRSVARELSFHLFPDWPFEGQRSQTLRMAKRFERTGGGPLWWLALWLREKGIGQNERAAIEMATPLAAVQHAGSYDQLNIASLASVEVMCRRVAQITEACRDDPSRPKWQGLEPCMGIAGPLEVVDPGLRGAVARKNKEKAEIENVASRLSGQPAWSQLVADAAEGLPGGPSGPKGPKGPKGPEAGGGRGGLDGGKLIAGVHACSVRAAQATPGKGAIPLPREAFQSLLNGRSGDEADACGRSIGHLQHVRQISLPESVVGAPRLLEILPSDVRRYLESGLKRMLLSDSEREARIADSGTTPHWDPAFLPGRTIYLLLMRDLRHRGVLAFLGPDEDAFRRLKIDRGLSAFFCLQPVRAKELGLAGKNINGVVVGTESWALPAFKSPPMGFAWSLYFCKRTDENHVGAETCVPLSQWQMLLNTDRLDNYKDCKDDAIGGDDDGNFREVSGDANDPLGVYGASEVVNQPLLTDAMPNQPQRALTAGLARAASSHGKSEEPRRSSRILAAPGGLPNFGAKLKASGPAADPWPSKRWRFGPPAGAHERLGATASQPMGQLMRLEDPFPDQPADYHLPNSDEESESSTEPVGLSAERKLKVLIRRRRRMIAKSAVSRRPGEVTFLEHANAREATDRNYRNAIRDFWERAPDAARQRGGGVAVDGEVNRYLSEEFAAGKGVRRGETLMAAPVHFFPAFGKHGNRKLPRSWRALRGWRRLSGFKTRGPVVSIIWSAVASDLCYRGNWQMALQIVWMVVDYHRPSEPLTVRREDLVRPTRGAALQLALAPLPSLPAEHLEAHLLC</sequence>
<dbReference type="EMBL" id="CAUYUJ010014180">
    <property type="protein sequence ID" value="CAK0837855.1"/>
    <property type="molecule type" value="Genomic_DNA"/>
</dbReference>
<feature type="region of interest" description="Disordered" evidence="1">
    <location>
        <begin position="323"/>
        <end position="352"/>
    </location>
</feature>
<dbReference type="Proteomes" id="UP001189429">
    <property type="component" value="Unassembled WGS sequence"/>
</dbReference>
<gene>
    <name evidence="2" type="ORF">PCOR1329_LOCUS33941</name>
</gene>